<evidence type="ECO:0000256" key="3">
    <source>
        <dbReference type="ARBA" id="ARBA00022729"/>
    </source>
</evidence>
<dbReference type="SUPFAM" id="SSF48452">
    <property type="entry name" value="TPR-like"/>
    <property type="match status" value="1"/>
</dbReference>
<dbReference type="Proteomes" id="UP001597393">
    <property type="component" value="Unassembled WGS sequence"/>
</dbReference>
<evidence type="ECO:0000313" key="8">
    <source>
        <dbReference type="EMBL" id="MFD2598039.1"/>
    </source>
</evidence>
<proteinExistence type="inferred from homology"/>
<protein>
    <submittedName>
        <fullName evidence="8">RagB/SusD family nutrient uptake outer membrane protein</fullName>
    </submittedName>
</protein>
<feature type="domain" description="RagB/SusD" evidence="6">
    <location>
        <begin position="258"/>
        <end position="500"/>
    </location>
</feature>
<dbReference type="Gene3D" id="1.25.40.390">
    <property type="match status" value="1"/>
</dbReference>
<dbReference type="Pfam" id="PF07980">
    <property type="entry name" value="SusD_RagB"/>
    <property type="match status" value="1"/>
</dbReference>
<dbReference type="InterPro" id="IPR012944">
    <property type="entry name" value="SusD_RagB_dom"/>
</dbReference>
<dbReference type="InterPro" id="IPR011990">
    <property type="entry name" value="TPR-like_helical_dom_sf"/>
</dbReference>
<accession>A0ABW5NFU4</accession>
<comment type="subcellular location">
    <subcellularLocation>
        <location evidence="1">Cell outer membrane</location>
    </subcellularLocation>
</comment>
<evidence type="ECO:0000256" key="4">
    <source>
        <dbReference type="ARBA" id="ARBA00023136"/>
    </source>
</evidence>
<gene>
    <name evidence="8" type="ORF">ACFSQ3_03660</name>
</gene>
<dbReference type="InterPro" id="IPR033985">
    <property type="entry name" value="SusD-like_N"/>
</dbReference>
<dbReference type="Pfam" id="PF14322">
    <property type="entry name" value="SusD-like_3"/>
    <property type="match status" value="1"/>
</dbReference>
<keyword evidence="9" id="KW-1185">Reference proteome</keyword>
<comment type="similarity">
    <text evidence="2">Belongs to the SusD family.</text>
</comment>
<evidence type="ECO:0000256" key="5">
    <source>
        <dbReference type="ARBA" id="ARBA00023237"/>
    </source>
</evidence>
<evidence type="ECO:0000313" key="9">
    <source>
        <dbReference type="Proteomes" id="UP001597393"/>
    </source>
</evidence>
<organism evidence="8 9">
    <name type="scientific">Sphingobacterium corticis</name>
    <dbReference type="NCBI Taxonomy" id="1812823"/>
    <lineage>
        <taxon>Bacteria</taxon>
        <taxon>Pseudomonadati</taxon>
        <taxon>Bacteroidota</taxon>
        <taxon>Sphingobacteriia</taxon>
        <taxon>Sphingobacteriales</taxon>
        <taxon>Sphingobacteriaceae</taxon>
        <taxon>Sphingobacterium</taxon>
    </lineage>
</organism>
<name>A0ABW5NFU4_9SPHI</name>
<feature type="domain" description="SusD-like N-terminal" evidence="7">
    <location>
        <begin position="80"/>
        <end position="216"/>
    </location>
</feature>
<comment type="caution">
    <text evidence="8">The sequence shown here is derived from an EMBL/GenBank/DDBJ whole genome shotgun (WGS) entry which is preliminary data.</text>
</comment>
<sequence length="547" mass="62155">MKNLTIYSCILGLICSGCNLDRTPFSHIAEDDLTAIEGSLASLTVGNYSQLKGWVENWHRITEYPGTNVSLSGTTSDHLYPSYNLQRLVNSIRVNNFWEMSYRNIVGCNLIIERIAEGESDEHDQLLAENLYLRGMLYFYLTNVFGRPYNQGPDNLSVPIKLSTNIQENPIRSTVEEVYLQIEQDLLRAEQLFTSKKKNIYASKEVAQALLARMYLYQGKNDKALEYADKVIQSGRYSLLPTSEFPNYSIKIPEDNSETIFAIRHVKDVDYASNGWFTIGSLYAHYLGSGWGEMYASRTYLELIRKYPTDVRYTFIEAVPTNNPTQFDETWALYVNDDYRYAYKVVSAHGDDYTYLENGVIKRLIKQPNNVDGYDYFVEDGNRLKTVLIEEAMDMRNGYPKYYISKASGQEGQAHLLSPVISRLAEIYLIRAEANAKLGNYSAALNDVNTLRTRAGIPDVGLYTLSNLGKKSVMDVIMEERQLELAWEGHSKFDHIRNGITIDRRYPGTHLSGATPLFVIPASSPSIIEYIPERQIVLSGGVLTQNP</sequence>
<evidence type="ECO:0000256" key="1">
    <source>
        <dbReference type="ARBA" id="ARBA00004442"/>
    </source>
</evidence>
<keyword evidence="5" id="KW-0998">Cell outer membrane</keyword>
<dbReference type="EMBL" id="JBHUMA010000004">
    <property type="protein sequence ID" value="MFD2598039.1"/>
    <property type="molecule type" value="Genomic_DNA"/>
</dbReference>
<reference evidence="9" key="1">
    <citation type="journal article" date="2019" name="Int. J. Syst. Evol. Microbiol.">
        <title>The Global Catalogue of Microorganisms (GCM) 10K type strain sequencing project: providing services to taxonomists for standard genome sequencing and annotation.</title>
        <authorList>
            <consortium name="The Broad Institute Genomics Platform"/>
            <consortium name="The Broad Institute Genome Sequencing Center for Infectious Disease"/>
            <person name="Wu L."/>
            <person name="Ma J."/>
        </authorList>
    </citation>
    <scope>NUCLEOTIDE SEQUENCE [LARGE SCALE GENOMIC DNA]</scope>
    <source>
        <strain evidence="9">KCTC 42248</strain>
    </source>
</reference>
<evidence type="ECO:0000259" key="6">
    <source>
        <dbReference type="Pfam" id="PF07980"/>
    </source>
</evidence>
<keyword evidence="4" id="KW-0472">Membrane</keyword>
<evidence type="ECO:0000256" key="2">
    <source>
        <dbReference type="ARBA" id="ARBA00006275"/>
    </source>
</evidence>
<dbReference type="RefSeq" id="WP_380867565.1">
    <property type="nucleotide sequence ID" value="NZ_JBHUMA010000004.1"/>
</dbReference>
<evidence type="ECO:0000259" key="7">
    <source>
        <dbReference type="Pfam" id="PF14322"/>
    </source>
</evidence>
<keyword evidence="3" id="KW-0732">Signal</keyword>